<evidence type="ECO:0000313" key="2">
    <source>
        <dbReference type="EMBL" id="CAD8535840.1"/>
    </source>
</evidence>
<dbReference type="AlphaFoldDB" id="A0A7S0IZ12"/>
<evidence type="ECO:0000256" key="1">
    <source>
        <dbReference type="SAM" id="Phobius"/>
    </source>
</evidence>
<organism evidence="2">
    <name type="scientific">Calcidiscus leptoporus</name>
    <dbReference type="NCBI Taxonomy" id="127549"/>
    <lineage>
        <taxon>Eukaryota</taxon>
        <taxon>Haptista</taxon>
        <taxon>Haptophyta</taxon>
        <taxon>Prymnesiophyceae</taxon>
        <taxon>Coccolithales</taxon>
        <taxon>Calcidiscaceae</taxon>
        <taxon>Calcidiscus</taxon>
    </lineage>
</organism>
<protein>
    <submittedName>
        <fullName evidence="2">Uncharacterized protein</fullName>
    </submittedName>
</protein>
<feature type="transmembrane region" description="Helical" evidence="1">
    <location>
        <begin position="38"/>
        <end position="60"/>
    </location>
</feature>
<keyword evidence="1" id="KW-0472">Membrane</keyword>
<gene>
    <name evidence="2" type="ORF">CLEP1334_LOCUS11120</name>
</gene>
<keyword evidence="1" id="KW-1133">Transmembrane helix</keyword>
<name>A0A7S0IZ12_9EUKA</name>
<proteinExistence type="predicted"/>
<accession>A0A7S0IZ12</accession>
<keyword evidence="1" id="KW-0812">Transmembrane</keyword>
<dbReference type="EMBL" id="HBER01022123">
    <property type="protein sequence ID" value="CAD8535840.1"/>
    <property type="molecule type" value="Transcribed_RNA"/>
</dbReference>
<sequence>MTRSTFAPCGPVSYTRIASQATGRLFLRWTLWRALGRYCCLAALALIALPALAILVDLLVSATLSPAATTALTNICRHRPNSVHHTIATELSRFGEEEGVAVYPWALSMVAALRFGATSVGCGASHGWCTADNDADFLLVRPTGDAYPYADFLRLGELLADRMRRRFFGRGLVIYTPDIGVQVKRDFGAHPFIAIVGPRSGDAAAGQSRVAHLIRIAFLDENAKGILASVFHALHRMPALASWVGARLTLVDLWHPTGDRPMYQRDADGAMLRRSDQWVMAPPASPADLAPHAHRLVAWEGVTFAFPHGGERLLIDSLASVEFQLYHSPSSFSKLRQFCDMYMPRGLWELDGPLSQNVSRTRHVLQHCQTELRAAGYHSFAASCTGMGIRIASRLRQNASV</sequence>
<reference evidence="2" key="1">
    <citation type="submission" date="2021-01" db="EMBL/GenBank/DDBJ databases">
        <authorList>
            <person name="Corre E."/>
            <person name="Pelletier E."/>
            <person name="Niang G."/>
            <person name="Scheremetjew M."/>
            <person name="Finn R."/>
            <person name="Kale V."/>
            <person name="Holt S."/>
            <person name="Cochrane G."/>
            <person name="Meng A."/>
            <person name="Brown T."/>
            <person name="Cohen L."/>
        </authorList>
    </citation>
    <scope>NUCLEOTIDE SEQUENCE</scope>
    <source>
        <strain evidence="2">RCC1130</strain>
    </source>
</reference>